<dbReference type="GO" id="GO:0006390">
    <property type="term" value="P:mitochondrial transcription"/>
    <property type="evidence" value="ECO:0007669"/>
    <property type="project" value="TreeGrafter"/>
</dbReference>
<dbReference type="InterPro" id="IPR043502">
    <property type="entry name" value="DNA/RNA_pol_sf"/>
</dbReference>
<comment type="caution">
    <text evidence="9">The sequence shown here is derived from an EMBL/GenBank/DDBJ whole genome shotgun (WGS) entry which is preliminary data.</text>
</comment>
<evidence type="ECO:0000259" key="8">
    <source>
        <dbReference type="Pfam" id="PF00940"/>
    </source>
</evidence>
<dbReference type="PANTHER" id="PTHR10102">
    <property type="entry name" value="DNA-DIRECTED RNA POLYMERASE, MITOCHONDRIAL"/>
    <property type="match status" value="1"/>
</dbReference>
<accession>A0AAV7FS67</accession>
<comment type="similarity">
    <text evidence="1">Belongs to the phage and mitochondrial RNA polymerase family.</text>
</comment>
<name>A0AAV7FS67_DENCH</name>
<dbReference type="PROSITE" id="PS00489">
    <property type="entry name" value="RNA_POL_PHAGE_2"/>
    <property type="match status" value="1"/>
</dbReference>
<comment type="catalytic activity">
    <reaction evidence="7">
        <text>RNA(n) + a ribonucleoside 5'-triphosphate = RNA(n+1) + diphosphate</text>
        <dbReference type="Rhea" id="RHEA:21248"/>
        <dbReference type="Rhea" id="RHEA-COMP:14527"/>
        <dbReference type="Rhea" id="RHEA-COMP:17342"/>
        <dbReference type="ChEBI" id="CHEBI:33019"/>
        <dbReference type="ChEBI" id="CHEBI:61557"/>
        <dbReference type="ChEBI" id="CHEBI:140395"/>
        <dbReference type="EC" id="2.7.7.6"/>
    </reaction>
</comment>
<dbReference type="PANTHER" id="PTHR10102:SF8">
    <property type="entry name" value="DNA-DIRECTED RNA POLYMERASE-RELATED"/>
    <property type="match status" value="1"/>
</dbReference>
<dbReference type="AlphaFoldDB" id="A0AAV7FS67"/>
<proteinExistence type="inferred from homology"/>
<keyword evidence="4" id="KW-0808">Transferase</keyword>
<keyword evidence="5" id="KW-0548">Nucleotidyltransferase</keyword>
<gene>
    <name evidence="9" type="ORF">IEQ34_024702</name>
</gene>
<evidence type="ECO:0000256" key="5">
    <source>
        <dbReference type="ARBA" id="ARBA00022695"/>
    </source>
</evidence>
<organism evidence="9 10">
    <name type="scientific">Dendrobium chrysotoxum</name>
    <name type="common">Orchid</name>
    <dbReference type="NCBI Taxonomy" id="161865"/>
    <lineage>
        <taxon>Eukaryota</taxon>
        <taxon>Viridiplantae</taxon>
        <taxon>Streptophyta</taxon>
        <taxon>Embryophyta</taxon>
        <taxon>Tracheophyta</taxon>
        <taxon>Spermatophyta</taxon>
        <taxon>Magnoliopsida</taxon>
        <taxon>Liliopsida</taxon>
        <taxon>Asparagales</taxon>
        <taxon>Orchidaceae</taxon>
        <taxon>Epidendroideae</taxon>
        <taxon>Malaxideae</taxon>
        <taxon>Dendrobiinae</taxon>
        <taxon>Dendrobium</taxon>
    </lineage>
</organism>
<evidence type="ECO:0000313" key="10">
    <source>
        <dbReference type="Proteomes" id="UP000775213"/>
    </source>
</evidence>
<keyword evidence="6" id="KW-0804">Transcription</keyword>
<keyword evidence="3" id="KW-0240">DNA-directed RNA polymerase</keyword>
<dbReference type="EMBL" id="JAGFBR010000198">
    <property type="protein sequence ID" value="KAH0446464.1"/>
    <property type="molecule type" value="Genomic_DNA"/>
</dbReference>
<feature type="domain" description="DNA-directed RNA polymerase C-terminal" evidence="8">
    <location>
        <begin position="56"/>
        <end position="135"/>
    </location>
</feature>
<evidence type="ECO:0000256" key="3">
    <source>
        <dbReference type="ARBA" id="ARBA00022478"/>
    </source>
</evidence>
<dbReference type="EC" id="2.7.7.6" evidence="2"/>
<keyword evidence="10" id="KW-1185">Reference proteome</keyword>
<dbReference type="Pfam" id="PF00940">
    <property type="entry name" value="RNA_pol"/>
    <property type="match status" value="1"/>
</dbReference>
<dbReference type="SUPFAM" id="SSF56672">
    <property type="entry name" value="DNA/RNA polymerases"/>
    <property type="match status" value="1"/>
</dbReference>
<dbReference type="GO" id="GO:0034245">
    <property type="term" value="C:mitochondrial DNA-directed RNA polymerase complex"/>
    <property type="evidence" value="ECO:0007669"/>
    <property type="project" value="TreeGrafter"/>
</dbReference>
<dbReference type="Gene3D" id="1.10.150.20">
    <property type="entry name" value="5' to 3' exonuclease, C-terminal subdomain"/>
    <property type="match status" value="1"/>
</dbReference>
<dbReference type="InterPro" id="IPR046950">
    <property type="entry name" value="DNA-dir_Rpol_C_phage-type"/>
</dbReference>
<evidence type="ECO:0000256" key="7">
    <source>
        <dbReference type="ARBA" id="ARBA00048552"/>
    </source>
</evidence>
<evidence type="ECO:0000256" key="1">
    <source>
        <dbReference type="ARBA" id="ARBA00009493"/>
    </source>
</evidence>
<evidence type="ECO:0000256" key="6">
    <source>
        <dbReference type="ARBA" id="ARBA00023163"/>
    </source>
</evidence>
<evidence type="ECO:0000313" key="9">
    <source>
        <dbReference type="EMBL" id="KAH0446464.1"/>
    </source>
</evidence>
<evidence type="ECO:0000256" key="4">
    <source>
        <dbReference type="ARBA" id="ARBA00022679"/>
    </source>
</evidence>
<dbReference type="Proteomes" id="UP000775213">
    <property type="component" value="Unassembled WGS sequence"/>
</dbReference>
<protein>
    <recommendedName>
        <fullName evidence="2">DNA-directed RNA polymerase</fullName>
        <ecNumber evidence="2">2.7.7.6</ecNumber>
    </recommendedName>
</protein>
<evidence type="ECO:0000256" key="2">
    <source>
        <dbReference type="ARBA" id="ARBA00012418"/>
    </source>
</evidence>
<sequence length="281" mass="32688">MQKSEKNLISFAREAKHPFQFLAKVTGQKQNGCSFEHTYYPRCLSECISDYELLLDGAKRTNLIPSEDGEIKDLYSFLLEELIEFMKEELDKKSLSNTVCQILTRKIVKNLFMPLIYGKTLMSTTMDLKENLSHYITDKGSQSLLSVLESEISWNELPDPVDPSYRLDRVCRDRPVFYKVPYFTTIWVYDRLHKKKRGVTLRIATSKRNRTKTVTSTFVNFIHQRDAYIAMNVVESMLLSNWPIYTVHDNFLSTIEKSNFIPATSFVAWARHFQSSTNSSI</sequence>
<dbReference type="InterPro" id="IPR002092">
    <property type="entry name" value="DNA-dir_Rpol_phage-type"/>
</dbReference>
<dbReference type="GO" id="GO:0003899">
    <property type="term" value="F:DNA-directed RNA polymerase activity"/>
    <property type="evidence" value="ECO:0007669"/>
    <property type="project" value="UniProtKB-EC"/>
</dbReference>
<reference evidence="9 10" key="1">
    <citation type="journal article" date="2021" name="Hortic Res">
        <title>Chromosome-scale assembly of the Dendrobium chrysotoxum genome enhances the understanding of orchid evolution.</title>
        <authorList>
            <person name="Zhang Y."/>
            <person name="Zhang G.Q."/>
            <person name="Zhang D."/>
            <person name="Liu X.D."/>
            <person name="Xu X.Y."/>
            <person name="Sun W.H."/>
            <person name="Yu X."/>
            <person name="Zhu X."/>
            <person name="Wang Z.W."/>
            <person name="Zhao X."/>
            <person name="Zhong W.Y."/>
            <person name="Chen H."/>
            <person name="Yin W.L."/>
            <person name="Huang T."/>
            <person name="Niu S.C."/>
            <person name="Liu Z.J."/>
        </authorList>
    </citation>
    <scope>NUCLEOTIDE SEQUENCE [LARGE SCALE GENOMIC DNA]</scope>
    <source>
        <strain evidence="9">Lindl</strain>
    </source>
</reference>
<dbReference type="GO" id="GO:0003677">
    <property type="term" value="F:DNA binding"/>
    <property type="evidence" value="ECO:0007669"/>
    <property type="project" value="InterPro"/>
</dbReference>